<keyword evidence="3" id="KW-1185">Reference proteome</keyword>
<feature type="region of interest" description="Disordered" evidence="1">
    <location>
        <begin position="273"/>
        <end position="296"/>
    </location>
</feature>
<comment type="caution">
    <text evidence="2">The sequence shown here is derived from an EMBL/GenBank/DDBJ whole genome shotgun (WGS) entry which is preliminary data.</text>
</comment>
<keyword evidence="2" id="KW-0449">Lipoprotein</keyword>
<dbReference type="InterPro" id="IPR029046">
    <property type="entry name" value="LolA/LolB/LppX"/>
</dbReference>
<dbReference type="EMBL" id="JACHVS010000001">
    <property type="protein sequence ID" value="MBB2995623.1"/>
    <property type="molecule type" value="Genomic_DNA"/>
</dbReference>
<proteinExistence type="predicted"/>
<dbReference type="SUPFAM" id="SSF89392">
    <property type="entry name" value="Prokaryotic lipoproteins and lipoprotein localization factors"/>
    <property type="match status" value="1"/>
</dbReference>
<protein>
    <submittedName>
        <fullName evidence="2">Outer membrane lipoprotein-sorting protein</fullName>
    </submittedName>
</protein>
<dbReference type="AlphaFoldDB" id="A0A839QJ40"/>
<dbReference type="Gene3D" id="2.50.20.10">
    <property type="entry name" value="Lipoprotein localisation LolA/LolB/LppX"/>
    <property type="match status" value="1"/>
</dbReference>
<evidence type="ECO:0000256" key="1">
    <source>
        <dbReference type="SAM" id="MobiDB-lite"/>
    </source>
</evidence>
<sequence>MKLSASRKWIPAVAVPVLIGTVVLGSSLAAKAEPTLPPKSAAELLAMVANNDVRAFSGQLSASTDLGLPQLPDTGALGSNKQGMSEQGHSSPATASVSAILGLLSGTHQARVYVDGPAKARLQVFNGMNERNLIRNGSSLWSYDSANRTATHAILPASAGHHAPDASSMPTPDELAKTLLAKIEPGTDVSVGTASTIAGRDAYELTLSPKTGSSLVAEVQIGIDAQTGMALNVTVDAVGQSDPAISLGFTSFTPQAPNASLFDFTPPPGATVREQKLPTPPATNHPATGVKDRQSMAKKPTAAPNFVKGHGWDAVVVIPAKDVPAQLSGNKELSMLATPVSGGKLLHTSLFNVLIRDDGSVAAGMVPLEVLQSAAGTR</sequence>
<name>A0A839QJ40_9MICC</name>
<dbReference type="InterPro" id="IPR052944">
    <property type="entry name" value="Sporulation_related"/>
</dbReference>
<organism evidence="2 3">
    <name type="scientific">Paeniglutamicibacter cryotolerans</name>
    <dbReference type="NCBI Taxonomy" id="670079"/>
    <lineage>
        <taxon>Bacteria</taxon>
        <taxon>Bacillati</taxon>
        <taxon>Actinomycetota</taxon>
        <taxon>Actinomycetes</taxon>
        <taxon>Micrococcales</taxon>
        <taxon>Micrococcaceae</taxon>
        <taxon>Paeniglutamicibacter</taxon>
    </lineage>
</organism>
<dbReference type="PANTHER" id="PTHR37507:SF2">
    <property type="entry name" value="SPORULATION PROTEIN YDCC"/>
    <property type="match status" value="1"/>
</dbReference>
<dbReference type="PANTHER" id="PTHR37507">
    <property type="entry name" value="SPORULATION PROTEIN YDCC"/>
    <property type="match status" value="1"/>
</dbReference>
<reference evidence="2 3" key="1">
    <citation type="submission" date="2020-08" db="EMBL/GenBank/DDBJ databases">
        <title>Sequencing the genomes of 1000 actinobacteria strains.</title>
        <authorList>
            <person name="Klenk H.-P."/>
        </authorList>
    </citation>
    <scope>NUCLEOTIDE SEQUENCE [LARGE SCALE GENOMIC DNA]</scope>
    <source>
        <strain evidence="2 3">DSM 22826</strain>
    </source>
</reference>
<feature type="compositionally biased region" description="Polar residues" evidence="1">
    <location>
        <begin position="77"/>
        <end position="91"/>
    </location>
</feature>
<dbReference type="RefSeq" id="WP_183510848.1">
    <property type="nucleotide sequence ID" value="NZ_BAABGK010000029.1"/>
</dbReference>
<evidence type="ECO:0000313" key="3">
    <source>
        <dbReference type="Proteomes" id="UP000523000"/>
    </source>
</evidence>
<gene>
    <name evidence="2" type="ORF">E9229_001814</name>
</gene>
<accession>A0A839QJ40</accession>
<dbReference type="Proteomes" id="UP000523000">
    <property type="component" value="Unassembled WGS sequence"/>
</dbReference>
<feature type="region of interest" description="Disordered" evidence="1">
    <location>
        <begin position="66"/>
        <end position="91"/>
    </location>
</feature>
<evidence type="ECO:0000313" key="2">
    <source>
        <dbReference type="EMBL" id="MBB2995623.1"/>
    </source>
</evidence>